<proteinExistence type="predicted"/>
<keyword evidence="3" id="KW-1185">Reference proteome</keyword>
<gene>
    <name evidence="2" type="ORF">LQ567_02680</name>
</gene>
<evidence type="ECO:0000313" key="2">
    <source>
        <dbReference type="EMBL" id="MCD2421650.1"/>
    </source>
</evidence>
<protein>
    <recommendedName>
        <fullName evidence="4">DUF445 domain-containing protein</fullName>
    </recommendedName>
</protein>
<dbReference type="EMBL" id="JAJNEC010000003">
    <property type="protein sequence ID" value="MCD2421650.1"/>
    <property type="molecule type" value="Genomic_DNA"/>
</dbReference>
<dbReference type="Proteomes" id="UP001199816">
    <property type="component" value="Unassembled WGS sequence"/>
</dbReference>
<comment type="caution">
    <text evidence="2">The sequence shown here is derived from an EMBL/GenBank/DDBJ whole genome shotgun (WGS) entry which is preliminary data.</text>
</comment>
<keyword evidence="1" id="KW-0812">Transmembrane</keyword>
<accession>A0ABS8PKM0</accession>
<evidence type="ECO:0000256" key="1">
    <source>
        <dbReference type="SAM" id="Phobius"/>
    </source>
</evidence>
<sequence length="186" mass="20821">MSYCLLLLLPVSALTGWLLHVIAGNYFLNRYLPAQDAQLAAKAGQWAGALVNQSLNIEQKISDPALIEKAMPAIEQHIDDFLNVKLKEEIPMLAMFIGNKTTDKVKEVFVNQLKLLFPQVMLQIAGNLKTELDPEQIVTRQLNNQPVSALVKKQASLQLRQYRNAGLLLGLVIGLINLLFIYLIRC</sequence>
<dbReference type="RefSeq" id="WP_231002555.1">
    <property type="nucleotide sequence ID" value="NZ_JAJNEC010000003.1"/>
</dbReference>
<name>A0ABS8PKM0_9BACT</name>
<organism evidence="2 3">
    <name type="scientific">Niabella pedocola</name>
    <dbReference type="NCBI Taxonomy" id="1752077"/>
    <lineage>
        <taxon>Bacteria</taxon>
        <taxon>Pseudomonadati</taxon>
        <taxon>Bacteroidota</taxon>
        <taxon>Chitinophagia</taxon>
        <taxon>Chitinophagales</taxon>
        <taxon>Chitinophagaceae</taxon>
        <taxon>Niabella</taxon>
    </lineage>
</organism>
<reference evidence="2 3" key="1">
    <citation type="submission" date="2021-11" db="EMBL/GenBank/DDBJ databases">
        <title>Genomic of Niabella pedocola.</title>
        <authorList>
            <person name="Wu T."/>
        </authorList>
    </citation>
    <scope>NUCLEOTIDE SEQUENCE [LARGE SCALE GENOMIC DNA]</scope>
    <source>
        <strain evidence="2 3">JCM 31011</strain>
    </source>
</reference>
<feature type="transmembrane region" description="Helical" evidence="1">
    <location>
        <begin position="165"/>
        <end position="184"/>
    </location>
</feature>
<evidence type="ECO:0000313" key="3">
    <source>
        <dbReference type="Proteomes" id="UP001199816"/>
    </source>
</evidence>
<keyword evidence="1" id="KW-1133">Transmembrane helix</keyword>
<keyword evidence="1" id="KW-0472">Membrane</keyword>
<evidence type="ECO:0008006" key="4">
    <source>
        <dbReference type="Google" id="ProtNLM"/>
    </source>
</evidence>